<protein>
    <submittedName>
        <fullName evidence="3">Uncharacterized protein</fullName>
    </submittedName>
</protein>
<feature type="compositionally biased region" description="Pro residues" evidence="1">
    <location>
        <begin position="407"/>
        <end position="416"/>
    </location>
</feature>
<keyword evidence="2" id="KW-1133">Transmembrane helix</keyword>
<keyword evidence="2" id="KW-0472">Membrane</keyword>
<feature type="region of interest" description="Disordered" evidence="1">
    <location>
        <begin position="76"/>
        <end position="117"/>
    </location>
</feature>
<reference evidence="3" key="1">
    <citation type="journal article" date="2023" name="Mol. Phylogenet. Evol.">
        <title>Genome-scale phylogeny and comparative genomics of the fungal order Sordariales.</title>
        <authorList>
            <person name="Hensen N."/>
            <person name="Bonometti L."/>
            <person name="Westerberg I."/>
            <person name="Brannstrom I.O."/>
            <person name="Guillou S."/>
            <person name="Cros-Aarteil S."/>
            <person name="Calhoun S."/>
            <person name="Haridas S."/>
            <person name="Kuo A."/>
            <person name="Mondo S."/>
            <person name="Pangilinan J."/>
            <person name="Riley R."/>
            <person name="LaButti K."/>
            <person name="Andreopoulos B."/>
            <person name="Lipzen A."/>
            <person name="Chen C."/>
            <person name="Yan M."/>
            <person name="Daum C."/>
            <person name="Ng V."/>
            <person name="Clum A."/>
            <person name="Steindorff A."/>
            <person name="Ohm R.A."/>
            <person name="Martin F."/>
            <person name="Silar P."/>
            <person name="Natvig D.O."/>
            <person name="Lalanne C."/>
            <person name="Gautier V."/>
            <person name="Ament-Velasquez S.L."/>
            <person name="Kruys A."/>
            <person name="Hutchinson M.I."/>
            <person name="Powell A.J."/>
            <person name="Barry K."/>
            <person name="Miller A.N."/>
            <person name="Grigoriev I.V."/>
            <person name="Debuchy R."/>
            <person name="Gladieux P."/>
            <person name="Hiltunen Thoren M."/>
            <person name="Johannesson H."/>
        </authorList>
    </citation>
    <scope>NUCLEOTIDE SEQUENCE</scope>
    <source>
        <strain evidence="3">CBS 359.72</strain>
    </source>
</reference>
<feature type="compositionally biased region" description="Gly residues" evidence="1">
    <location>
        <begin position="323"/>
        <end position="335"/>
    </location>
</feature>
<accession>A0AAN7CNS9</accession>
<feature type="region of interest" description="Disordered" evidence="1">
    <location>
        <begin position="307"/>
        <end position="481"/>
    </location>
</feature>
<keyword evidence="4" id="KW-1185">Reference proteome</keyword>
<proteinExistence type="predicted"/>
<evidence type="ECO:0000256" key="2">
    <source>
        <dbReference type="SAM" id="Phobius"/>
    </source>
</evidence>
<feature type="compositionally biased region" description="Low complexity" evidence="1">
    <location>
        <begin position="336"/>
        <end position="358"/>
    </location>
</feature>
<evidence type="ECO:0000313" key="4">
    <source>
        <dbReference type="Proteomes" id="UP001303647"/>
    </source>
</evidence>
<reference evidence="3" key="2">
    <citation type="submission" date="2023-05" db="EMBL/GenBank/DDBJ databases">
        <authorList>
            <consortium name="Lawrence Berkeley National Laboratory"/>
            <person name="Steindorff A."/>
            <person name="Hensen N."/>
            <person name="Bonometti L."/>
            <person name="Westerberg I."/>
            <person name="Brannstrom I.O."/>
            <person name="Guillou S."/>
            <person name="Cros-Aarteil S."/>
            <person name="Calhoun S."/>
            <person name="Haridas S."/>
            <person name="Kuo A."/>
            <person name="Mondo S."/>
            <person name="Pangilinan J."/>
            <person name="Riley R."/>
            <person name="Labutti K."/>
            <person name="Andreopoulos B."/>
            <person name="Lipzen A."/>
            <person name="Chen C."/>
            <person name="Yanf M."/>
            <person name="Daum C."/>
            <person name="Ng V."/>
            <person name="Clum A."/>
            <person name="Ohm R."/>
            <person name="Martin F."/>
            <person name="Silar P."/>
            <person name="Natvig D."/>
            <person name="Lalanne C."/>
            <person name="Gautier V."/>
            <person name="Ament-Velasquez S.L."/>
            <person name="Kruys A."/>
            <person name="Hutchinson M.I."/>
            <person name="Powell A.J."/>
            <person name="Barry K."/>
            <person name="Miller A.N."/>
            <person name="Grigoriev I.V."/>
            <person name="Debuchy R."/>
            <person name="Gladieux P."/>
            <person name="Thoren M.H."/>
            <person name="Johannesson H."/>
        </authorList>
    </citation>
    <scope>NUCLEOTIDE SEQUENCE</scope>
    <source>
        <strain evidence="3">CBS 359.72</strain>
    </source>
</reference>
<sequence length="481" mass="52232">MAPQFPAEAILSRGVRGDGPNDPISTMQRRDAASPLSHPPKVVVFVLAAVAGTIIVLFLFRYLYARYVLGRHTYQQAGNDDDQNPSTSQINQTDTGYPLSDAHVQPNANNTNNTNAAAGVDRSTSIRSVMTLPAYRPKPTDNELVIGREGERDGIDVVVEMRTAEEEEALRDEEMEALYQIRAARRRQLAEREARREARRRAREEYDDAALRELRVQTRESTARATSEIEELRSEHDRIRAARQQRSVSSVSYADIGIARADGTRVRANSTESTERVGLLSDAASIAADSLFRRRDRSASATLSIDTSLTAQHGRPESPSGLSTGGYSWGGGSVAGGRTTRSRASSAATAPRIPTPRAGSPPEIIDHEDAADVGTMAIPPPGYDEVSLDEVTPMHSRRNSDVSRPVSPYPDPPPNYPGQGPAERRMNRLSAHMEELAAQSQTQGENDAGPTATQDEAAGRPAGLRLSQVPQIVIDPSSARP</sequence>
<feature type="compositionally biased region" description="Polar residues" evidence="1">
    <location>
        <begin position="76"/>
        <end position="95"/>
    </location>
</feature>
<keyword evidence="2" id="KW-0812">Transmembrane</keyword>
<gene>
    <name evidence="3" type="ORF">C7999DRAFT_16738</name>
</gene>
<feature type="compositionally biased region" description="Basic and acidic residues" evidence="1">
    <location>
        <begin position="422"/>
        <end position="435"/>
    </location>
</feature>
<feature type="transmembrane region" description="Helical" evidence="2">
    <location>
        <begin position="42"/>
        <end position="64"/>
    </location>
</feature>
<feature type="compositionally biased region" description="Low complexity" evidence="1">
    <location>
        <begin position="107"/>
        <end position="117"/>
    </location>
</feature>
<organism evidence="3 4">
    <name type="scientific">Corynascus novoguineensis</name>
    <dbReference type="NCBI Taxonomy" id="1126955"/>
    <lineage>
        <taxon>Eukaryota</taxon>
        <taxon>Fungi</taxon>
        <taxon>Dikarya</taxon>
        <taxon>Ascomycota</taxon>
        <taxon>Pezizomycotina</taxon>
        <taxon>Sordariomycetes</taxon>
        <taxon>Sordariomycetidae</taxon>
        <taxon>Sordariales</taxon>
        <taxon>Chaetomiaceae</taxon>
        <taxon>Corynascus</taxon>
    </lineage>
</organism>
<evidence type="ECO:0000313" key="3">
    <source>
        <dbReference type="EMBL" id="KAK4245066.1"/>
    </source>
</evidence>
<dbReference type="Proteomes" id="UP001303647">
    <property type="component" value="Unassembled WGS sequence"/>
</dbReference>
<dbReference type="AlphaFoldDB" id="A0AAN7CNS9"/>
<evidence type="ECO:0000256" key="1">
    <source>
        <dbReference type="SAM" id="MobiDB-lite"/>
    </source>
</evidence>
<dbReference type="EMBL" id="MU857713">
    <property type="protein sequence ID" value="KAK4245066.1"/>
    <property type="molecule type" value="Genomic_DNA"/>
</dbReference>
<feature type="region of interest" description="Disordered" evidence="1">
    <location>
        <begin position="10"/>
        <end position="35"/>
    </location>
</feature>
<name>A0AAN7CNS9_9PEZI</name>
<comment type="caution">
    <text evidence="3">The sequence shown here is derived from an EMBL/GenBank/DDBJ whole genome shotgun (WGS) entry which is preliminary data.</text>
</comment>